<organism evidence="10 11">
    <name type="scientific">Comamonas terrigena</name>
    <dbReference type="NCBI Taxonomy" id="32013"/>
    <lineage>
        <taxon>Bacteria</taxon>
        <taxon>Pseudomonadati</taxon>
        <taxon>Pseudomonadota</taxon>
        <taxon>Betaproteobacteria</taxon>
        <taxon>Burkholderiales</taxon>
        <taxon>Comamonadaceae</taxon>
        <taxon>Comamonas</taxon>
    </lineage>
</organism>
<feature type="domain" description="Histidine kinase" evidence="9">
    <location>
        <begin position="549"/>
        <end position="769"/>
    </location>
</feature>
<dbReference type="Gene3D" id="3.30.565.10">
    <property type="entry name" value="Histidine kinase-like ATPase, C-terminal domain"/>
    <property type="match status" value="1"/>
</dbReference>
<dbReference type="SUPFAM" id="SSF47384">
    <property type="entry name" value="Homodimeric domain of signal transducing histidine kinase"/>
    <property type="match status" value="1"/>
</dbReference>
<name>A0A2A7UT01_COMTR</name>
<feature type="transmembrane region" description="Helical" evidence="8">
    <location>
        <begin position="345"/>
        <end position="367"/>
    </location>
</feature>
<dbReference type="PRINTS" id="PR00344">
    <property type="entry name" value="BCTRLSENSOR"/>
</dbReference>
<evidence type="ECO:0000256" key="5">
    <source>
        <dbReference type="ARBA" id="ARBA00022777"/>
    </source>
</evidence>
<evidence type="ECO:0000256" key="1">
    <source>
        <dbReference type="ARBA" id="ARBA00000085"/>
    </source>
</evidence>
<keyword evidence="8" id="KW-0812">Transmembrane</keyword>
<evidence type="ECO:0000256" key="6">
    <source>
        <dbReference type="ARBA" id="ARBA00022840"/>
    </source>
</evidence>
<dbReference type="InterPro" id="IPR017181">
    <property type="entry name" value="Sig_transdc_His_kin_CHASE2"/>
</dbReference>
<dbReference type="PANTHER" id="PTHR42878:SF7">
    <property type="entry name" value="SENSOR HISTIDINE KINASE GLRK"/>
    <property type="match status" value="1"/>
</dbReference>
<dbReference type="InterPro" id="IPR007890">
    <property type="entry name" value="CHASE2"/>
</dbReference>
<keyword evidence="11" id="KW-1185">Reference proteome</keyword>
<dbReference type="GO" id="GO:0000156">
    <property type="term" value="F:phosphorelay response regulator activity"/>
    <property type="evidence" value="ECO:0007669"/>
    <property type="project" value="TreeGrafter"/>
</dbReference>
<dbReference type="EMBL" id="PDEA01000001">
    <property type="protein sequence ID" value="PEH88397.1"/>
    <property type="molecule type" value="Genomic_DNA"/>
</dbReference>
<keyword evidence="8" id="KW-1133">Transmembrane helix</keyword>
<dbReference type="InterPro" id="IPR004358">
    <property type="entry name" value="Sig_transdc_His_kin-like_C"/>
</dbReference>
<evidence type="ECO:0000256" key="4">
    <source>
        <dbReference type="ARBA" id="ARBA00022741"/>
    </source>
</evidence>
<feature type="transmembrane region" description="Helical" evidence="8">
    <location>
        <begin position="310"/>
        <end position="333"/>
    </location>
</feature>
<evidence type="ECO:0000256" key="8">
    <source>
        <dbReference type="SAM" id="Phobius"/>
    </source>
</evidence>
<dbReference type="SMART" id="SM00387">
    <property type="entry name" value="HATPase_c"/>
    <property type="match status" value="1"/>
</dbReference>
<dbReference type="Proteomes" id="UP000220246">
    <property type="component" value="Unassembled WGS sequence"/>
</dbReference>
<keyword evidence="7" id="KW-0902">Two-component regulatory system</keyword>
<keyword evidence="6" id="KW-0067">ATP-binding</keyword>
<proteinExistence type="predicted"/>
<keyword evidence="3" id="KW-0808">Transferase</keyword>
<keyword evidence="8" id="KW-0472">Membrane</keyword>
<evidence type="ECO:0000256" key="3">
    <source>
        <dbReference type="ARBA" id="ARBA00022679"/>
    </source>
</evidence>
<dbReference type="OrthoDB" id="9806704at2"/>
<dbReference type="PIRSF" id="PIRSF037347">
    <property type="entry name" value="STHK_CHASE2_PAS_prd"/>
    <property type="match status" value="1"/>
</dbReference>
<dbReference type="GO" id="GO:0000155">
    <property type="term" value="F:phosphorelay sensor kinase activity"/>
    <property type="evidence" value="ECO:0007669"/>
    <property type="project" value="InterPro"/>
</dbReference>
<dbReference type="InterPro" id="IPR003594">
    <property type="entry name" value="HATPase_dom"/>
</dbReference>
<evidence type="ECO:0000256" key="7">
    <source>
        <dbReference type="ARBA" id="ARBA00023012"/>
    </source>
</evidence>
<keyword evidence="4" id="KW-0547">Nucleotide-binding</keyword>
<dbReference type="SMART" id="SM01080">
    <property type="entry name" value="CHASE2"/>
    <property type="match status" value="1"/>
</dbReference>
<dbReference type="Pfam" id="PF02518">
    <property type="entry name" value="HATPase_c"/>
    <property type="match status" value="1"/>
</dbReference>
<gene>
    <name evidence="10" type="ORF">CRM82_07080</name>
</gene>
<evidence type="ECO:0000313" key="10">
    <source>
        <dbReference type="EMBL" id="PEH88397.1"/>
    </source>
</evidence>
<dbReference type="PANTHER" id="PTHR42878">
    <property type="entry name" value="TWO-COMPONENT HISTIDINE KINASE"/>
    <property type="match status" value="1"/>
</dbReference>
<dbReference type="Pfam" id="PF08448">
    <property type="entry name" value="PAS_4"/>
    <property type="match status" value="1"/>
</dbReference>
<dbReference type="PROSITE" id="PS51257">
    <property type="entry name" value="PROKAR_LIPOPROTEIN"/>
    <property type="match status" value="1"/>
</dbReference>
<dbReference type="Pfam" id="PF05226">
    <property type="entry name" value="CHASE2"/>
    <property type="match status" value="1"/>
</dbReference>
<dbReference type="SUPFAM" id="SSF55874">
    <property type="entry name" value="ATPase domain of HSP90 chaperone/DNA topoisomerase II/histidine kinase"/>
    <property type="match status" value="1"/>
</dbReference>
<dbReference type="InterPro" id="IPR050351">
    <property type="entry name" value="BphY/WalK/GraS-like"/>
</dbReference>
<dbReference type="InterPro" id="IPR005467">
    <property type="entry name" value="His_kinase_dom"/>
</dbReference>
<protein>
    <recommendedName>
        <fullName evidence="2">histidine kinase</fullName>
        <ecNumber evidence="2">2.7.13.3</ecNumber>
    </recommendedName>
</protein>
<reference evidence="11" key="1">
    <citation type="submission" date="2017-09" db="EMBL/GenBank/DDBJ databases">
        <title>FDA dAtabase for Regulatory Grade micrObial Sequences (FDA-ARGOS): Supporting development and validation of Infectious Disease Dx tests.</title>
        <authorList>
            <person name="Minogue T."/>
            <person name="Wolcott M."/>
            <person name="Wasieloski L."/>
            <person name="Aguilar W."/>
            <person name="Moore D."/>
            <person name="Tallon L."/>
            <person name="Sadzewicz L."/>
            <person name="Ott S."/>
            <person name="Zhao X."/>
            <person name="Nagaraj S."/>
            <person name="Vavikolanu K."/>
            <person name="Aluvathingal J."/>
            <person name="Nadendla S."/>
            <person name="Sichtig H."/>
        </authorList>
    </citation>
    <scope>NUCLEOTIDE SEQUENCE [LARGE SCALE GENOMIC DNA]</scope>
    <source>
        <strain evidence="11">FDAARGOS_394</strain>
    </source>
</reference>
<dbReference type="GO" id="GO:0005524">
    <property type="term" value="F:ATP binding"/>
    <property type="evidence" value="ECO:0007669"/>
    <property type="project" value="UniProtKB-KW"/>
</dbReference>
<dbReference type="PROSITE" id="PS50109">
    <property type="entry name" value="HIS_KIN"/>
    <property type="match status" value="1"/>
</dbReference>
<keyword evidence="5 10" id="KW-0418">Kinase</keyword>
<accession>A0A2A7UT01</accession>
<dbReference type="EC" id="2.7.13.3" evidence="2"/>
<evidence type="ECO:0000259" key="9">
    <source>
        <dbReference type="PROSITE" id="PS50109"/>
    </source>
</evidence>
<evidence type="ECO:0000256" key="2">
    <source>
        <dbReference type="ARBA" id="ARBA00012438"/>
    </source>
</evidence>
<dbReference type="InterPro" id="IPR036890">
    <property type="entry name" value="HATPase_C_sf"/>
</dbReference>
<sequence length="769" mass="83057">MWRWLNRLRASDVSQGHLGLRREWWIFSALLLAACWWLAGPQQLERSNLLVQDLATRLQQRPASPEVVVIAIDERSIEAIGRWPWRRAIHAQLVRHLSAQNPKAIGLDVLFSEEDLDYPADDALLASAIADSGRVVLPVAQDLAGRPVGQLPALVQAAAALGHVQLRVDADGGVRSFAPRAGLAGQSHLHLGLAMRCVAQPQDALCAPQPAGAPPALQYIGFAGGNPAFTTYSYIDVVRGAIPASAFRGKYVVVGSLATGLSASIATPTQTAQHTPNVVMVAQILNGALQHTHATPASATANRLFNVLPVLLTLLALALLGPSAALAACVLLWSATLLTATLAPLWWQLVLTPAAALLLVALAYPLWSWRRLNAAARFLEHEMRDLGRSGALAPLQSGLMGQDMLAQRIQAVEQASRQLRALHHFVSESLLQLPSPTLVCDPQGRILLANSAAHRYAQSLGQTLQERQDVQLLLAGARENESQGPLFDPQTLAGGQASFQHEGTDRLGNHLLLVGRPFAAPPTTGWLLTLVDITRMRQAMAQRDQAMHFISHDIRAPIGAIVTLLEMDRTFGHRAADSAGPLVSSDTEVRIERYARSALALADDFVHLARAQQQPPRQEAVELGLLLEQAVDDSWAAAHAKLIDIDWMPQEAEALVTGDPGQLRRVLGNLLGNAVKYSPAGSTVHCSITERPAHWVVVLRDEGDGISPEQQATLFQPFTRLAQHEASHIQGVGLGLAFVHTVMQRHGAVMELDSTPGQGSTFRLVFAKR</sequence>
<dbReference type="InterPro" id="IPR013656">
    <property type="entry name" value="PAS_4"/>
</dbReference>
<dbReference type="STRING" id="1219032.GCA_001515545_03540"/>
<comment type="caution">
    <text evidence="10">The sequence shown here is derived from an EMBL/GenBank/DDBJ whole genome shotgun (WGS) entry which is preliminary data.</text>
</comment>
<dbReference type="GO" id="GO:0007234">
    <property type="term" value="P:osmosensory signaling via phosphorelay pathway"/>
    <property type="evidence" value="ECO:0007669"/>
    <property type="project" value="TreeGrafter"/>
</dbReference>
<dbReference type="GO" id="GO:0030295">
    <property type="term" value="F:protein kinase activator activity"/>
    <property type="evidence" value="ECO:0007669"/>
    <property type="project" value="TreeGrafter"/>
</dbReference>
<evidence type="ECO:0000313" key="11">
    <source>
        <dbReference type="Proteomes" id="UP000220246"/>
    </source>
</evidence>
<comment type="catalytic activity">
    <reaction evidence="1">
        <text>ATP + protein L-histidine = ADP + protein N-phospho-L-histidine.</text>
        <dbReference type="EC" id="2.7.13.3"/>
    </reaction>
</comment>
<dbReference type="AlphaFoldDB" id="A0A2A7UT01"/>
<dbReference type="InterPro" id="IPR036097">
    <property type="entry name" value="HisK_dim/P_sf"/>
</dbReference>